<dbReference type="SMART" id="SM00306">
    <property type="entry name" value="HintN"/>
    <property type="match status" value="1"/>
</dbReference>
<keyword evidence="7" id="KW-1185">Reference proteome</keyword>
<evidence type="ECO:0000313" key="6">
    <source>
        <dbReference type="EMBL" id="CAF1203246.1"/>
    </source>
</evidence>
<dbReference type="GO" id="GO:0007267">
    <property type="term" value="P:cell-cell signaling"/>
    <property type="evidence" value="ECO:0007669"/>
    <property type="project" value="InterPro"/>
</dbReference>
<dbReference type="EMBL" id="CAJNOI010000050">
    <property type="protein sequence ID" value="CAF0943126.1"/>
    <property type="molecule type" value="Genomic_DNA"/>
</dbReference>
<comment type="caution">
    <text evidence="5">The sequence shown here is derived from an EMBL/GenBank/DDBJ whole genome shotgun (WGS) entry which is preliminary data.</text>
</comment>
<evidence type="ECO:0000313" key="7">
    <source>
        <dbReference type="Proteomes" id="UP000663832"/>
    </source>
</evidence>
<dbReference type="GO" id="GO:0016540">
    <property type="term" value="P:protein autoprocessing"/>
    <property type="evidence" value="ECO:0007669"/>
    <property type="project" value="InterPro"/>
</dbReference>
<dbReference type="InterPro" id="IPR036844">
    <property type="entry name" value="Hint_dom_sf"/>
</dbReference>
<dbReference type="AlphaFoldDB" id="A0A814CPU4"/>
<dbReference type="Gene3D" id="2.170.16.10">
    <property type="entry name" value="Hedgehog/Intein (Hint) domain"/>
    <property type="match status" value="1"/>
</dbReference>
<feature type="signal peptide" evidence="3">
    <location>
        <begin position="1"/>
        <end position="21"/>
    </location>
</feature>
<dbReference type="InterPro" id="IPR050387">
    <property type="entry name" value="Hedgehog_Signaling"/>
</dbReference>
<feature type="domain" description="Hint" evidence="4">
    <location>
        <begin position="54"/>
        <end position="157"/>
    </location>
</feature>
<dbReference type="CDD" id="cd00081">
    <property type="entry name" value="Hint"/>
    <property type="match status" value="1"/>
</dbReference>
<dbReference type="PANTHER" id="PTHR11889:SF31">
    <property type="entry name" value="PROTEIN HEDGEHOG"/>
    <property type="match status" value="1"/>
</dbReference>
<accession>A0A814CPU4</accession>
<dbReference type="GO" id="GO:0005509">
    <property type="term" value="F:calcium ion binding"/>
    <property type="evidence" value="ECO:0007669"/>
    <property type="project" value="TreeGrafter"/>
</dbReference>
<keyword evidence="1" id="KW-0217">Developmental protein</keyword>
<organism evidence="5 8">
    <name type="scientific">Adineta steineri</name>
    <dbReference type="NCBI Taxonomy" id="433720"/>
    <lineage>
        <taxon>Eukaryota</taxon>
        <taxon>Metazoa</taxon>
        <taxon>Spiralia</taxon>
        <taxon>Gnathifera</taxon>
        <taxon>Rotifera</taxon>
        <taxon>Eurotatoria</taxon>
        <taxon>Bdelloidea</taxon>
        <taxon>Adinetida</taxon>
        <taxon>Adinetidae</taxon>
        <taxon>Adineta</taxon>
    </lineage>
</organism>
<evidence type="ECO:0000259" key="4">
    <source>
        <dbReference type="SMART" id="SM00306"/>
    </source>
</evidence>
<evidence type="ECO:0000256" key="1">
    <source>
        <dbReference type="ARBA" id="ARBA00022473"/>
    </source>
</evidence>
<dbReference type="Pfam" id="PF01079">
    <property type="entry name" value="Hint"/>
    <property type="match status" value="1"/>
</dbReference>
<protein>
    <recommendedName>
        <fullName evidence="4">Hint domain-containing protein</fullName>
    </recommendedName>
</protein>
<sequence>MIEVFLVKIIFFCYLFQAVAADVGDSYDTTCVCAETSPNGAFCSAFKCQSNQITHCFSSNSTVEIKSTKEYKSMNELKIGDEILVNINKHGQRIYEPIYSFIHANPNGTYEYLKISVENNLQRSLIISSNHLIYRYNGINPIFAGHLKIGDQLQVISNDGSSIQAGSIINIKLIKSQGYYAPLTPCGRLIVDGIIVSNYATVANHQLAHLAMQPYRWWVQWIGSSSYSESIHFYCQCLYFIVEYINKWFFPIGLYDGVLTITNF</sequence>
<dbReference type="InterPro" id="IPR001657">
    <property type="entry name" value="Hedgehog"/>
</dbReference>
<dbReference type="InterPro" id="IPR001767">
    <property type="entry name" value="Hedgehog_Hint"/>
</dbReference>
<proteinExistence type="predicted"/>
<dbReference type="GO" id="GO:0005615">
    <property type="term" value="C:extracellular space"/>
    <property type="evidence" value="ECO:0007669"/>
    <property type="project" value="TreeGrafter"/>
</dbReference>
<evidence type="ECO:0000313" key="5">
    <source>
        <dbReference type="EMBL" id="CAF0943126.1"/>
    </source>
</evidence>
<reference evidence="5" key="1">
    <citation type="submission" date="2021-02" db="EMBL/GenBank/DDBJ databases">
        <authorList>
            <person name="Nowell W R."/>
        </authorList>
    </citation>
    <scope>NUCLEOTIDE SEQUENCE</scope>
</reference>
<dbReference type="InterPro" id="IPR003587">
    <property type="entry name" value="Hint_dom_N"/>
</dbReference>
<evidence type="ECO:0000256" key="2">
    <source>
        <dbReference type="ARBA" id="ARBA00022729"/>
    </source>
</evidence>
<dbReference type="GO" id="GO:0005113">
    <property type="term" value="F:patched binding"/>
    <property type="evidence" value="ECO:0007669"/>
    <property type="project" value="TreeGrafter"/>
</dbReference>
<dbReference type="SUPFAM" id="SSF51294">
    <property type="entry name" value="Hedgehog/intein (Hint) domain"/>
    <property type="match status" value="1"/>
</dbReference>
<dbReference type="PRINTS" id="PR00632">
    <property type="entry name" value="SONICHHOG"/>
</dbReference>
<dbReference type="Proteomes" id="UP000663877">
    <property type="component" value="Unassembled WGS sequence"/>
</dbReference>
<dbReference type="PANTHER" id="PTHR11889">
    <property type="entry name" value="HEDGEHOG"/>
    <property type="match status" value="1"/>
</dbReference>
<dbReference type="Proteomes" id="UP000663832">
    <property type="component" value="Unassembled WGS sequence"/>
</dbReference>
<feature type="chain" id="PRO_5035599962" description="Hint domain-containing protein" evidence="3">
    <location>
        <begin position="22"/>
        <end position="264"/>
    </location>
</feature>
<dbReference type="GO" id="GO:0010468">
    <property type="term" value="P:regulation of gene expression"/>
    <property type="evidence" value="ECO:0007669"/>
    <property type="project" value="TreeGrafter"/>
</dbReference>
<evidence type="ECO:0000313" key="8">
    <source>
        <dbReference type="Proteomes" id="UP000663877"/>
    </source>
</evidence>
<dbReference type="EMBL" id="CAJNOM010000190">
    <property type="protein sequence ID" value="CAF1203246.1"/>
    <property type="molecule type" value="Genomic_DNA"/>
</dbReference>
<evidence type="ECO:0000256" key="3">
    <source>
        <dbReference type="SAM" id="SignalP"/>
    </source>
</evidence>
<gene>
    <name evidence="5" type="ORF">BJG266_LOCUS12765</name>
    <name evidence="6" type="ORF">QVE165_LOCUS25937</name>
</gene>
<dbReference type="GO" id="GO:0007224">
    <property type="term" value="P:smoothened signaling pathway"/>
    <property type="evidence" value="ECO:0007669"/>
    <property type="project" value="TreeGrafter"/>
</dbReference>
<dbReference type="GO" id="GO:0001708">
    <property type="term" value="P:cell fate specification"/>
    <property type="evidence" value="ECO:0007669"/>
    <property type="project" value="TreeGrafter"/>
</dbReference>
<keyword evidence="2 3" id="KW-0732">Signal</keyword>
<name>A0A814CPU4_9BILA</name>
<dbReference type="OrthoDB" id="5212at2759"/>